<accession>A0A848GLL4</accession>
<organism evidence="1 2">
    <name type="scientific">Chitinophaga fulva</name>
    <dbReference type="NCBI Taxonomy" id="2728842"/>
    <lineage>
        <taxon>Bacteria</taxon>
        <taxon>Pseudomonadati</taxon>
        <taxon>Bacteroidota</taxon>
        <taxon>Chitinophagia</taxon>
        <taxon>Chitinophagales</taxon>
        <taxon>Chitinophagaceae</taxon>
        <taxon>Chitinophaga</taxon>
    </lineage>
</organism>
<dbReference type="Pfam" id="PF20217">
    <property type="entry name" value="DUF6577"/>
    <property type="match status" value="1"/>
</dbReference>
<dbReference type="InterPro" id="IPR046484">
    <property type="entry name" value="DUF6577"/>
</dbReference>
<proteinExistence type="predicted"/>
<evidence type="ECO:0000313" key="2">
    <source>
        <dbReference type="Proteomes" id="UP000583266"/>
    </source>
</evidence>
<protein>
    <submittedName>
        <fullName evidence="1">Uncharacterized protein</fullName>
    </submittedName>
</protein>
<dbReference type="EMBL" id="JABBGC010000001">
    <property type="protein sequence ID" value="NML37590.1"/>
    <property type="molecule type" value="Genomic_DNA"/>
</dbReference>
<comment type="caution">
    <text evidence="1">The sequence shown here is derived from an EMBL/GenBank/DDBJ whole genome shotgun (WGS) entry which is preliminary data.</text>
</comment>
<gene>
    <name evidence="1" type="ORF">HHL17_10345</name>
</gene>
<evidence type="ECO:0000313" key="1">
    <source>
        <dbReference type="EMBL" id="NML37590.1"/>
    </source>
</evidence>
<reference evidence="1 2" key="1">
    <citation type="submission" date="2020-04" db="EMBL/GenBank/DDBJ databases">
        <title>Chitinophaga sp. G-6-1-13 sp. nov., isolated from soil.</title>
        <authorList>
            <person name="Dahal R.H."/>
            <person name="Chaudhary D.K."/>
        </authorList>
    </citation>
    <scope>NUCLEOTIDE SEQUENCE [LARGE SCALE GENOMIC DNA]</scope>
    <source>
        <strain evidence="1 2">G-6-1-13</strain>
    </source>
</reference>
<dbReference type="RefSeq" id="WP_169224642.1">
    <property type="nucleotide sequence ID" value="NZ_JABBGC010000001.1"/>
</dbReference>
<dbReference type="AlphaFoldDB" id="A0A848GLL4"/>
<keyword evidence="2" id="KW-1185">Reference proteome</keyword>
<name>A0A848GLL4_9BACT</name>
<sequence length="253" mass="29425">MIINNYTNKLEERFRERASFSSDELLSFFKEWEPDLKETTFRWRVYELKQRGFLQSVKRGFFTLRTKPVFELSVSDVGIKAYKRILKSYPHIRACVWNTQNLSKLMLHQPARSWDVLEVESDAFDLVWENVISDGIGLPINAHHHGSIEYVNANSSTPKYFIKKLLTRAPVQPVAGEEYVLPTLEKVLVDIFCEPDFFFTFAGSEYSVMLNNAYHHFAVDFAKLLQYSGRRNKAKELKDLMLTTTDIPPNLVA</sequence>
<dbReference type="Proteomes" id="UP000583266">
    <property type="component" value="Unassembled WGS sequence"/>
</dbReference>